<name>A0ABS8KP00_9HYPH</name>
<proteinExistence type="predicted"/>
<organism evidence="1 2">
    <name type="scientific">Reyranella aquatilis</name>
    <dbReference type="NCBI Taxonomy" id="2035356"/>
    <lineage>
        <taxon>Bacteria</taxon>
        <taxon>Pseudomonadati</taxon>
        <taxon>Pseudomonadota</taxon>
        <taxon>Alphaproteobacteria</taxon>
        <taxon>Hyphomicrobiales</taxon>
        <taxon>Reyranellaceae</taxon>
        <taxon>Reyranella</taxon>
    </lineage>
</organism>
<gene>
    <name evidence="1" type="ORF">LJ725_02255</name>
</gene>
<evidence type="ECO:0000313" key="2">
    <source>
        <dbReference type="Proteomes" id="UP001198862"/>
    </source>
</evidence>
<keyword evidence="2" id="KW-1185">Reference proteome</keyword>
<comment type="caution">
    <text evidence="1">The sequence shown here is derived from an EMBL/GenBank/DDBJ whole genome shotgun (WGS) entry which is preliminary data.</text>
</comment>
<reference evidence="1 2" key="1">
    <citation type="submission" date="2021-11" db="EMBL/GenBank/DDBJ databases">
        <authorList>
            <person name="Lee D.-H."/>
            <person name="Kim S.-B."/>
        </authorList>
    </citation>
    <scope>NUCLEOTIDE SEQUENCE [LARGE SCALE GENOMIC DNA]</scope>
    <source>
        <strain evidence="1 2">KCTC 52223</strain>
    </source>
</reference>
<dbReference type="Proteomes" id="UP001198862">
    <property type="component" value="Unassembled WGS sequence"/>
</dbReference>
<dbReference type="EMBL" id="JAJISD010000001">
    <property type="protein sequence ID" value="MCC8427769.1"/>
    <property type="molecule type" value="Genomic_DNA"/>
</dbReference>
<evidence type="ECO:0000313" key="1">
    <source>
        <dbReference type="EMBL" id="MCC8427769.1"/>
    </source>
</evidence>
<accession>A0ABS8KP00</accession>
<sequence>MTVLVNRDFARLRARSFDLSSINDNGLEDEAPTLRELLYLRRGLTQAGGKLPLFDLDGQDVDIAIVKKCLSRGWAKPWFANPLKPDWMVCRLTELGRQVASVP</sequence>
<protein>
    <submittedName>
        <fullName evidence="1">Uncharacterized protein</fullName>
    </submittedName>
</protein>
<dbReference type="RefSeq" id="WP_230548990.1">
    <property type="nucleotide sequence ID" value="NZ_JAJISD010000001.1"/>
</dbReference>